<name>A0A0F9I1F1_9ZZZZ</name>
<protein>
    <submittedName>
        <fullName evidence="1">Uncharacterized protein</fullName>
    </submittedName>
</protein>
<organism evidence="1">
    <name type="scientific">marine sediment metagenome</name>
    <dbReference type="NCBI Taxonomy" id="412755"/>
    <lineage>
        <taxon>unclassified sequences</taxon>
        <taxon>metagenomes</taxon>
        <taxon>ecological metagenomes</taxon>
    </lineage>
</organism>
<dbReference type="AlphaFoldDB" id="A0A0F9I1F1"/>
<reference evidence="1" key="1">
    <citation type="journal article" date="2015" name="Nature">
        <title>Complex archaea that bridge the gap between prokaryotes and eukaryotes.</title>
        <authorList>
            <person name="Spang A."/>
            <person name="Saw J.H."/>
            <person name="Jorgensen S.L."/>
            <person name="Zaremba-Niedzwiedzka K."/>
            <person name="Martijn J."/>
            <person name="Lind A.E."/>
            <person name="van Eijk R."/>
            <person name="Schleper C."/>
            <person name="Guy L."/>
            <person name="Ettema T.J."/>
        </authorList>
    </citation>
    <scope>NUCLEOTIDE SEQUENCE</scope>
</reference>
<sequence length="200" mass="22075">MTASKNLAGPDNEGLATFALYGWDHAPWSTTKGYIAWLLTQPIVGYCDGALVEVRPRPADMAVMFDNGDYSGWNHIPKDVWKDFMEAITYQRMSGLVNMDVLGDFTTAAKALFHDLEYDVQDVRGFMLMAVNAAVIEAALEGPCTIENHPLLADAIKYVKRYVKDGKTRSAAELEAGALYSLDAEAVKVMKRHLGPGEIR</sequence>
<accession>A0A0F9I1F1</accession>
<evidence type="ECO:0000313" key="1">
    <source>
        <dbReference type="EMBL" id="KKM13469.1"/>
    </source>
</evidence>
<gene>
    <name evidence="1" type="ORF">LCGC14_1715930</name>
</gene>
<comment type="caution">
    <text evidence="1">The sequence shown here is derived from an EMBL/GenBank/DDBJ whole genome shotgun (WGS) entry which is preliminary data.</text>
</comment>
<dbReference type="EMBL" id="LAZR01015374">
    <property type="protein sequence ID" value="KKM13469.1"/>
    <property type="molecule type" value="Genomic_DNA"/>
</dbReference>
<proteinExistence type="predicted"/>